<dbReference type="GeneID" id="63915419"/>
<reference evidence="2 3" key="1">
    <citation type="journal article" date="2014" name="BMC Genomics">
        <title>Genome sequencing of four Aureobasidium pullulans varieties: biotechnological potential, stress tolerance, and description of new species.</title>
        <authorList>
            <person name="Gostin Ar C."/>
            <person name="Ohm R.A."/>
            <person name="Kogej T."/>
            <person name="Sonjak S."/>
            <person name="Turk M."/>
            <person name="Zajc J."/>
            <person name="Zalar P."/>
            <person name="Grube M."/>
            <person name="Sun H."/>
            <person name="Han J."/>
            <person name="Sharma A."/>
            <person name="Chiniquy J."/>
            <person name="Ngan C.Y."/>
            <person name="Lipzen A."/>
            <person name="Barry K."/>
            <person name="Grigoriev I.V."/>
            <person name="Gunde-Cimerman N."/>
        </authorList>
    </citation>
    <scope>NUCLEOTIDE SEQUENCE [LARGE SCALE GENOMIC DNA]</scope>
    <source>
        <strain evidence="2 3">CBS 110374</strain>
    </source>
</reference>
<evidence type="ECO:0000313" key="2">
    <source>
        <dbReference type="EMBL" id="KEQ61925.1"/>
    </source>
</evidence>
<feature type="region of interest" description="Disordered" evidence="1">
    <location>
        <begin position="114"/>
        <end position="165"/>
    </location>
</feature>
<dbReference type="RefSeq" id="XP_040878948.1">
    <property type="nucleotide sequence ID" value="XM_041022046.1"/>
</dbReference>
<protein>
    <submittedName>
        <fullName evidence="2">Uncharacterized protein</fullName>
    </submittedName>
</protein>
<dbReference type="EMBL" id="KL584836">
    <property type="protein sequence ID" value="KEQ61925.1"/>
    <property type="molecule type" value="Genomic_DNA"/>
</dbReference>
<dbReference type="AlphaFoldDB" id="A0A074VMH8"/>
<dbReference type="Proteomes" id="UP000030672">
    <property type="component" value="Unassembled WGS sequence"/>
</dbReference>
<gene>
    <name evidence="2" type="ORF">M437DRAFT_50627</name>
</gene>
<accession>A0A074VMH8</accession>
<keyword evidence="3" id="KW-1185">Reference proteome</keyword>
<proteinExistence type="predicted"/>
<organism evidence="2 3">
    <name type="scientific">Aureobasidium melanogenum (strain CBS 110374)</name>
    <name type="common">Aureobasidium pullulans var. melanogenum</name>
    <dbReference type="NCBI Taxonomy" id="1043003"/>
    <lineage>
        <taxon>Eukaryota</taxon>
        <taxon>Fungi</taxon>
        <taxon>Dikarya</taxon>
        <taxon>Ascomycota</taxon>
        <taxon>Pezizomycotina</taxon>
        <taxon>Dothideomycetes</taxon>
        <taxon>Dothideomycetidae</taxon>
        <taxon>Dothideales</taxon>
        <taxon>Saccotheciaceae</taxon>
        <taxon>Aureobasidium</taxon>
    </lineage>
</organism>
<evidence type="ECO:0000313" key="3">
    <source>
        <dbReference type="Proteomes" id="UP000030672"/>
    </source>
</evidence>
<dbReference type="HOGENOM" id="CLU_1610414_0_0_1"/>
<evidence type="ECO:0000256" key="1">
    <source>
        <dbReference type="SAM" id="MobiDB-lite"/>
    </source>
</evidence>
<sequence>MKLAGDLYEVSTMLNEEISNAPSQPNGSLAVDAVNASWINEPNPVLRTRKHGKINVDAVDRAILQLKAQLRDHRDKFQILAHVCQRWKAELEVEYPLMKRESVSRSGLHNLAIPSYESSSTKSPVTKEKTPAAPQSPAITPRIRFTHSPDRRNDADDDGFSISPF</sequence>
<name>A0A074VMH8_AURM1</name>